<keyword evidence="9" id="KW-1185">Reference proteome</keyword>
<keyword evidence="3 5" id="KW-0863">Zinc-finger</keyword>
<proteinExistence type="predicted"/>
<dbReference type="InterPro" id="IPR036236">
    <property type="entry name" value="Znf_C2H2_sf"/>
</dbReference>
<feature type="compositionally biased region" description="Basic residues" evidence="6">
    <location>
        <begin position="570"/>
        <end position="579"/>
    </location>
</feature>
<dbReference type="PANTHER" id="PTHR19818">
    <property type="entry name" value="ZINC FINGER PROTEIN ZIC AND GLI"/>
    <property type="match status" value="1"/>
</dbReference>
<keyword evidence="4" id="KW-0862">Zinc</keyword>
<dbReference type="Pfam" id="PF00096">
    <property type="entry name" value="zf-C2H2"/>
    <property type="match status" value="1"/>
</dbReference>
<evidence type="ECO:0000256" key="6">
    <source>
        <dbReference type="SAM" id="MobiDB-lite"/>
    </source>
</evidence>
<dbReference type="PROSITE" id="PS00028">
    <property type="entry name" value="ZINC_FINGER_C2H2_1"/>
    <property type="match status" value="2"/>
</dbReference>
<dbReference type="EMBL" id="FMWP01000107">
    <property type="protein sequence ID" value="SDA00807.1"/>
    <property type="molecule type" value="Genomic_DNA"/>
</dbReference>
<keyword evidence="2" id="KW-0677">Repeat</keyword>
<evidence type="ECO:0000256" key="3">
    <source>
        <dbReference type="ARBA" id="ARBA00022771"/>
    </source>
</evidence>
<gene>
    <name evidence="8" type="ORF">BZ3500_MVSOF-1268-A1-R1_CHR9G10852</name>
</gene>
<dbReference type="GO" id="GO:0005634">
    <property type="term" value="C:nucleus"/>
    <property type="evidence" value="ECO:0007669"/>
    <property type="project" value="UniProtKB-ARBA"/>
</dbReference>
<dbReference type="InterPro" id="IPR050329">
    <property type="entry name" value="GLI_C2H2-zinc-finger"/>
</dbReference>
<evidence type="ECO:0000256" key="4">
    <source>
        <dbReference type="ARBA" id="ARBA00022833"/>
    </source>
</evidence>
<dbReference type="AlphaFoldDB" id="A0A2X0N7K0"/>
<evidence type="ECO:0000256" key="2">
    <source>
        <dbReference type="ARBA" id="ARBA00022737"/>
    </source>
</evidence>
<feature type="compositionally biased region" description="Polar residues" evidence="6">
    <location>
        <begin position="144"/>
        <end position="165"/>
    </location>
</feature>
<evidence type="ECO:0000259" key="7">
    <source>
        <dbReference type="PROSITE" id="PS50157"/>
    </source>
</evidence>
<reference evidence="9" key="1">
    <citation type="submission" date="2016-10" db="EMBL/GenBank/DDBJ databases">
        <authorList>
            <person name="Jeantristanb JTB J.-T."/>
            <person name="Ricardo R."/>
        </authorList>
    </citation>
    <scope>NUCLEOTIDE SEQUENCE [LARGE SCALE GENOMIC DNA]</scope>
</reference>
<feature type="region of interest" description="Disordered" evidence="6">
    <location>
        <begin position="503"/>
        <end position="598"/>
    </location>
</feature>
<dbReference type="STRING" id="289078.A0A2X0N7K0"/>
<feature type="compositionally biased region" description="Basic and acidic residues" evidence="6">
    <location>
        <begin position="166"/>
        <end position="178"/>
    </location>
</feature>
<dbReference type="Gene3D" id="3.30.160.60">
    <property type="entry name" value="Classic Zinc Finger"/>
    <property type="match status" value="2"/>
</dbReference>
<name>A0A2X0N7K0_9BASI</name>
<feature type="compositionally biased region" description="Low complexity" evidence="6">
    <location>
        <begin position="263"/>
        <end position="308"/>
    </location>
</feature>
<sequence>MPWAPALPHPNSNTPAINSNITGNNNSPMEEPQRWVSGGEGTTLTSLAVPTISANDTSASRFRALPRGGDPSGPTLASTGVTSSVHQEVSSSGIVGHQESASEQLHHQDPSLLAQQRWFPPINYLGAGASGPSSRNRYHAASEQFASDQGSPTLGTATTANSSRLTDPRAQHQGHCGDARQLQAPGAPVSSDALMSYDTFRDPASPQGSSSVASPNAPWSPASTSQGSPNRGGYLDHVLTPFDHSLFAQGGSSGGGDGGGGAAASSASVSVSGAAGPVPAPGTPGSSSTSSPGLGGEAAAPAAGNPSSIFGGGGGDGTSAPVFDPLEHYISSFGPFSAPSASSWMHFEHAASSGVRPRSFSHSHEVASLFAPQEMGRNNVLGLIVTSSPAPAGTSTLCSNTAATPTMIKRFEDHHFQHHSAGPTMTATRSFSSNSAPPSFPLALPALPAMTNPGENRRASLPTINHDVRRDLLNRSMSIRNGPNYSLPIPYLPSNRAFDSFEGGSNSAHFGGGGHFHPQQPDGTETLISNEMHPESPPSPFAGHESHSPSSPDSYHHSARKGGVGTGGSRRPRSSKRSPKHNERGERISPVTGKPVRLLRKRSFPPKDAEKRVYVCTITGCSRRFGRPSARDTHVRTHTGAKREQIFSHYLQGEETNAGSRVISAYVCPVASCARSFSVFSNLKRHMIIHPSLDFRNVSVHDLPKIRCHEDGNDLRLEWLSTDGEPSSPTVTDTTTQQSKFFERV</sequence>
<dbReference type="GO" id="GO:0000978">
    <property type="term" value="F:RNA polymerase II cis-regulatory region sequence-specific DNA binding"/>
    <property type="evidence" value="ECO:0007669"/>
    <property type="project" value="TreeGrafter"/>
</dbReference>
<evidence type="ECO:0000256" key="5">
    <source>
        <dbReference type="PROSITE-ProRule" id="PRU00042"/>
    </source>
</evidence>
<feature type="domain" description="C2H2-type" evidence="7">
    <location>
        <begin position="666"/>
        <end position="690"/>
    </location>
</feature>
<dbReference type="SMART" id="SM00355">
    <property type="entry name" value="ZnF_C2H2"/>
    <property type="match status" value="2"/>
</dbReference>
<dbReference type="Proteomes" id="UP000249723">
    <property type="component" value="Unassembled WGS sequence"/>
</dbReference>
<evidence type="ECO:0000256" key="1">
    <source>
        <dbReference type="ARBA" id="ARBA00022723"/>
    </source>
</evidence>
<dbReference type="GO" id="GO:0008270">
    <property type="term" value="F:zinc ion binding"/>
    <property type="evidence" value="ECO:0007669"/>
    <property type="project" value="UniProtKB-KW"/>
</dbReference>
<keyword evidence="1" id="KW-0479">Metal-binding</keyword>
<feature type="compositionally biased region" description="Polar residues" evidence="6">
    <location>
        <begin position="10"/>
        <end position="28"/>
    </location>
</feature>
<feature type="region of interest" description="Disordered" evidence="6">
    <location>
        <begin position="1"/>
        <end position="41"/>
    </location>
</feature>
<evidence type="ECO:0000313" key="9">
    <source>
        <dbReference type="Proteomes" id="UP000249723"/>
    </source>
</evidence>
<dbReference type="GO" id="GO:0000981">
    <property type="term" value="F:DNA-binding transcription factor activity, RNA polymerase II-specific"/>
    <property type="evidence" value="ECO:0007669"/>
    <property type="project" value="TreeGrafter"/>
</dbReference>
<feature type="region of interest" description="Disordered" evidence="6">
    <location>
        <begin position="86"/>
        <end position="109"/>
    </location>
</feature>
<feature type="region of interest" description="Disordered" evidence="6">
    <location>
        <begin position="130"/>
        <end position="316"/>
    </location>
</feature>
<dbReference type="SUPFAM" id="SSF57667">
    <property type="entry name" value="beta-beta-alpha zinc fingers"/>
    <property type="match status" value="1"/>
</dbReference>
<dbReference type="PROSITE" id="PS50157">
    <property type="entry name" value="ZINC_FINGER_C2H2_2"/>
    <property type="match status" value="2"/>
</dbReference>
<feature type="domain" description="C2H2-type" evidence="7">
    <location>
        <begin position="614"/>
        <end position="643"/>
    </location>
</feature>
<dbReference type="PANTHER" id="PTHR19818:SF139">
    <property type="entry name" value="PAIR-RULE PROTEIN ODD-PAIRED"/>
    <property type="match status" value="1"/>
</dbReference>
<dbReference type="InterPro" id="IPR013087">
    <property type="entry name" value="Znf_C2H2_type"/>
</dbReference>
<feature type="compositionally biased region" description="Gly residues" evidence="6">
    <location>
        <begin position="251"/>
        <end position="262"/>
    </location>
</feature>
<dbReference type="OrthoDB" id="6077919at2759"/>
<accession>A0A2X0N7K0</accession>
<evidence type="ECO:0000313" key="8">
    <source>
        <dbReference type="EMBL" id="SDA00807.1"/>
    </source>
</evidence>
<organism evidence="8 9">
    <name type="scientific">Microbotryum saponariae</name>
    <dbReference type="NCBI Taxonomy" id="289078"/>
    <lineage>
        <taxon>Eukaryota</taxon>
        <taxon>Fungi</taxon>
        <taxon>Dikarya</taxon>
        <taxon>Basidiomycota</taxon>
        <taxon>Pucciniomycotina</taxon>
        <taxon>Microbotryomycetes</taxon>
        <taxon>Microbotryales</taxon>
        <taxon>Microbotryaceae</taxon>
        <taxon>Microbotryum</taxon>
    </lineage>
</organism>
<dbReference type="GO" id="GO:0045944">
    <property type="term" value="P:positive regulation of transcription by RNA polymerase II"/>
    <property type="evidence" value="ECO:0007669"/>
    <property type="project" value="UniProtKB-ARBA"/>
</dbReference>
<feature type="compositionally biased region" description="Polar residues" evidence="6">
    <location>
        <begin position="86"/>
        <end position="103"/>
    </location>
</feature>
<protein>
    <submittedName>
        <fullName evidence="8">BZ3500_MvSof-1268-A1-R1_Chr9g10852 protein</fullName>
    </submittedName>
</protein>